<dbReference type="STRING" id="484019.THA_1993"/>
<dbReference type="eggNOG" id="ENOG5034BG2">
    <property type="taxonomic scope" value="Bacteria"/>
</dbReference>
<gene>
    <name evidence="1" type="ordered locus">THA_1993</name>
</gene>
<proteinExistence type="predicted"/>
<dbReference type="KEGG" id="taf:THA_1993"/>
<dbReference type="HOGENOM" id="CLU_1626270_0_0_0"/>
<name>B7IEI7_THEAB</name>
<evidence type="ECO:0000313" key="2">
    <source>
        <dbReference type="Proteomes" id="UP000002453"/>
    </source>
</evidence>
<accession>B7IEI7</accession>
<sequence>MKESIESTPTYIFATRNYYFSNYNLDRVSIKSYFEMFFPGIADFSDYVFDIVPRGFVNVGYFILDKIEFFGLLEGGVVLNLIISSGTKDSDWDNFIKELRQESIYSTFKFGFSWYYDNYSGIELGYRSFLLGKNSPLRFIQGFTTTDWIYNFVSYTLYTENGP</sequence>
<dbReference type="Proteomes" id="UP000002453">
    <property type="component" value="Chromosome"/>
</dbReference>
<protein>
    <submittedName>
        <fullName evidence="1">Uncharacterized protein</fullName>
    </submittedName>
</protein>
<keyword evidence="2" id="KW-1185">Reference proteome</keyword>
<reference evidence="1 2" key="1">
    <citation type="journal article" date="2009" name="J. Bacteriol.">
        <title>The genome of Thermosipho africanus TCF52B: lateral genetic connections to the Firmicutes and Archaea.</title>
        <authorList>
            <person name="Nesboe C.L."/>
            <person name="Bapteste E."/>
            <person name="Curtis B."/>
            <person name="Dahle H."/>
            <person name="Lopez P."/>
            <person name="Macleod D."/>
            <person name="Dlutek M."/>
            <person name="Bowman S."/>
            <person name="Zhaxybayeva O."/>
            <person name="Birkeland N.-K."/>
            <person name="Doolittle W.F."/>
        </authorList>
    </citation>
    <scope>NUCLEOTIDE SEQUENCE [LARGE SCALE GENOMIC DNA]</scope>
    <source>
        <strain evidence="1 2">TCF52B</strain>
    </source>
</reference>
<dbReference type="OrthoDB" id="46190at2"/>
<organism evidence="1 2">
    <name type="scientific">Thermosipho africanus (strain TCF52B)</name>
    <dbReference type="NCBI Taxonomy" id="484019"/>
    <lineage>
        <taxon>Bacteria</taxon>
        <taxon>Thermotogati</taxon>
        <taxon>Thermotogota</taxon>
        <taxon>Thermotogae</taxon>
        <taxon>Thermotogales</taxon>
        <taxon>Fervidobacteriaceae</taxon>
        <taxon>Thermosipho</taxon>
    </lineage>
</organism>
<evidence type="ECO:0000313" key="1">
    <source>
        <dbReference type="EMBL" id="ACJ76414.1"/>
    </source>
</evidence>
<dbReference type="EMBL" id="CP001185">
    <property type="protein sequence ID" value="ACJ76414.1"/>
    <property type="molecule type" value="Genomic_DNA"/>
</dbReference>
<dbReference type="AlphaFoldDB" id="B7IEI7"/>